<dbReference type="GO" id="GO:0004497">
    <property type="term" value="F:monooxygenase activity"/>
    <property type="evidence" value="ECO:0007669"/>
    <property type="project" value="UniProtKB-KW"/>
</dbReference>
<dbReference type="Pfam" id="PF03992">
    <property type="entry name" value="ABM"/>
    <property type="match status" value="1"/>
</dbReference>
<accession>A0A9D1KM19</accession>
<keyword evidence="2" id="KW-0503">Monooxygenase</keyword>
<feature type="domain" description="ABM" evidence="1">
    <location>
        <begin position="3"/>
        <end position="91"/>
    </location>
</feature>
<sequence>MTVNVVAIFHALPEHRDELKRQLEAMAAATHQEEGCLLYALQQGTEDPNVLGFVEKWESEEALARHQQADHIRNGADERNAMMAQPAVVITTRNASEGEWPVGL</sequence>
<dbReference type="AlphaFoldDB" id="A0A9D1KM19"/>
<dbReference type="SUPFAM" id="SSF54909">
    <property type="entry name" value="Dimeric alpha+beta barrel"/>
    <property type="match status" value="1"/>
</dbReference>
<organism evidence="2 3">
    <name type="scientific">Candidatus Avipropionibacterium avicola</name>
    <dbReference type="NCBI Taxonomy" id="2840701"/>
    <lineage>
        <taxon>Bacteria</taxon>
        <taxon>Bacillati</taxon>
        <taxon>Actinomycetota</taxon>
        <taxon>Actinomycetes</taxon>
        <taxon>Propionibacteriales</taxon>
        <taxon>Propionibacteriaceae</taxon>
        <taxon>Propionibacteriaceae incertae sedis</taxon>
        <taxon>Candidatus Avipropionibacterium</taxon>
    </lineage>
</organism>
<proteinExistence type="predicted"/>
<keyword evidence="2" id="KW-0560">Oxidoreductase</keyword>
<dbReference type="InterPro" id="IPR011008">
    <property type="entry name" value="Dimeric_a/b-barrel"/>
</dbReference>
<evidence type="ECO:0000313" key="3">
    <source>
        <dbReference type="Proteomes" id="UP000886842"/>
    </source>
</evidence>
<gene>
    <name evidence="2" type="ORF">IAA98_05475</name>
</gene>
<dbReference type="Proteomes" id="UP000886842">
    <property type="component" value="Unassembled WGS sequence"/>
</dbReference>
<protein>
    <submittedName>
        <fullName evidence="2">Antibiotic biosynthesis monooxygenase</fullName>
    </submittedName>
</protein>
<dbReference type="EMBL" id="DVLP01000165">
    <property type="protein sequence ID" value="HIT75016.1"/>
    <property type="molecule type" value="Genomic_DNA"/>
</dbReference>
<reference evidence="2" key="2">
    <citation type="journal article" date="2021" name="PeerJ">
        <title>Extensive microbial diversity within the chicken gut microbiome revealed by metagenomics and culture.</title>
        <authorList>
            <person name="Gilroy R."/>
            <person name="Ravi A."/>
            <person name="Getino M."/>
            <person name="Pursley I."/>
            <person name="Horton D.L."/>
            <person name="Alikhan N.F."/>
            <person name="Baker D."/>
            <person name="Gharbi K."/>
            <person name="Hall N."/>
            <person name="Watson M."/>
            <person name="Adriaenssens E.M."/>
            <person name="Foster-Nyarko E."/>
            <person name="Jarju S."/>
            <person name="Secka A."/>
            <person name="Antonio M."/>
            <person name="Oren A."/>
            <person name="Chaudhuri R.R."/>
            <person name="La Ragione R."/>
            <person name="Hildebrand F."/>
            <person name="Pallen M.J."/>
        </authorList>
    </citation>
    <scope>NUCLEOTIDE SEQUENCE</scope>
    <source>
        <strain evidence="2">ChiGjej1B1-24693</strain>
    </source>
</reference>
<dbReference type="Gene3D" id="3.30.70.100">
    <property type="match status" value="1"/>
</dbReference>
<evidence type="ECO:0000313" key="2">
    <source>
        <dbReference type="EMBL" id="HIT75016.1"/>
    </source>
</evidence>
<dbReference type="InterPro" id="IPR050744">
    <property type="entry name" value="AI-2_Isomerase_LsrG"/>
</dbReference>
<dbReference type="PANTHER" id="PTHR33336:SF15">
    <property type="entry name" value="ABM DOMAIN-CONTAINING PROTEIN"/>
    <property type="match status" value="1"/>
</dbReference>
<dbReference type="PROSITE" id="PS51725">
    <property type="entry name" value="ABM"/>
    <property type="match status" value="1"/>
</dbReference>
<name>A0A9D1KM19_9ACTN</name>
<evidence type="ECO:0000259" key="1">
    <source>
        <dbReference type="PROSITE" id="PS51725"/>
    </source>
</evidence>
<dbReference type="PANTHER" id="PTHR33336">
    <property type="entry name" value="QUINOL MONOOXYGENASE YGIN-RELATED"/>
    <property type="match status" value="1"/>
</dbReference>
<dbReference type="InterPro" id="IPR007138">
    <property type="entry name" value="ABM_dom"/>
</dbReference>
<comment type="caution">
    <text evidence="2">The sequence shown here is derived from an EMBL/GenBank/DDBJ whole genome shotgun (WGS) entry which is preliminary data.</text>
</comment>
<reference evidence="2" key="1">
    <citation type="submission" date="2020-10" db="EMBL/GenBank/DDBJ databases">
        <authorList>
            <person name="Gilroy R."/>
        </authorList>
    </citation>
    <scope>NUCLEOTIDE SEQUENCE</scope>
    <source>
        <strain evidence="2">ChiGjej1B1-24693</strain>
    </source>
</reference>